<evidence type="ECO:0000313" key="1">
    <source>
        <dbReference type="EMBL" id="GFG36458.1"/>
    </source>
</evidence>
<dbReference type="GO" id="GO:0031422">
    <property type="term" value="C:RecQ family helicase-topoisomerase III complex"/>
    <property type="evidence" value="ECO:0007669"/>
    <property type="project" value="TreeGrafter"/>
</dbReference>
<dbReference type="PANTHER" id="PTHR14790:SF15">
    <property type="entry name" value="RECQ-MEDIATED GENOME INSTABILITY PROTEIN 1"/>
    <property type="match status" value="1"/>
</dbReference>
<dbReference type="InParanoid" id="A0A6L2Q0U5"/>
<dbReference type="AlphaFoldDB" id="A0A6L2Q0U5"/>
<dbReference type="GO" id="GO:0000712">
    <property type="term" value="P:resolution of meiotic recombination intermediates"/>
    <property type="evidence" value="ECO:0007669"/>
    <property type="project" value="TreeGrafter"/>
</dbReference>
<dbReference type="Proteomes" id="UP000502823">
    <property type="component" value="Unassembled WGS sequence"/>
</dbReference>
<gene>
    <name evidence="1" type="ORF">Cfor_11481</name>
</gene>
<dbReference type="EMBL" id="BLKM01000638">
    <property type="protein sequence ID" value="GFG36458.1"/>
    <property type="molecule type" value="Genomic_DNA"/>
</dbReference>
<dbReference type="InterPro" id="IPR042470">
    <property type="entry name" value="RMI1_N_C_sf"/>
</dbReference>
<dbReference type="GO" id="GO:0000724">
    <property type="term" value="P:double-strand break repair via homologous recombination"/>
    <property type="evidence" value="ECO:0007669"/>
    <property type="project" value="TreeGrafter"/>
</dbReference>
<dbReference type="OrthoDB" id="341511at2759"/>
<keyword evidence="2" id="KW-1185">Reference proteome</keyword>
<accession>A0A6L2Q0U5</accession>
<dbReference type="Gene3D" id="2.40.50.770">
    <property type="entry name" value="RecQ-mediated genome instability protein Rmi1, C-terminal domain"/>
    <property type="match status" value="1"/>
</dbReference>
<dbReference type="GO" id="GO:0016604">
    <property type="term" value="C:nuclear body"/>
    <property type="evidence" value="ECO:0007669"/>
    <property type="project" value="TreeGrafter"/>
</dbReference>
<protein>
    <submittedName>
        <fullName evidence="1">Uncharacterized protein</fullName>
    </submittedName>
</protein>
<evidence type="ECO:0000313" key="2">
    <source>
        <dbReference type="Proteomes" id="UP000502823"/>
    </source>
</evidence>
<dbReference type="PANTHER" id="PTHR14790">
    <property type="entry name" value="RECQ-MEDIATED GENOME INSTABILITY PROTEIN 1 RMI1"/>
    <property type="match status" value="1"/>
</dbReference>
<comment type="caution">
    <text evidence="1">The sequence shown here is derived from an EMBL/GenBank/DDBJ whole genome shotgun (WGS) entry which is preliminary data.</text>
</comment>
<sequence length="161" mass="18073">MARNGVPSRYLESWEWYLSMTDNQVAGIKPHLANASLHASPEWMKDCVESFISEHQDRGVNSYFNIPSFIVFLSLLLSYTEADLRQMEQGCLPPNLSSIRMIVLPGQYALQQIIDVGQSPCEQLQEIRRQVNENVEVGATTPEASKSCPTRTLKLALCNGI</sequence>
<reference evidence="2" key="1">
    <citation type="submission" date="2020-01" db="EMBL/GenBank/DDBJ databases">
        <title>Draft genome sequence of the Termite Coptotermes fromosanus.</title>
        <authorList>
            <person name="Itakura S."/>
            <person name="Yosikawa Y."/>
            <person name="Umezawa K."/>
        </authorList>
    </citation>
    <scope>NUCLEOTIDE SEQUENCE [LARGE SCALE GENOMIC DNA]</scope>
</reference>
<name>A0A6L2Q0U5_COPFO</name>
<proteinExistence type="predicted"/>
<organism evidence="1 2">
    <name type="scientific">Coptotermes formosanus</name>
    <name type="common">Formosan subterranean termite</name>
    <dbReference type="NCBI Taxonomy" id="36987"/>
    <lineage>
        <taxon>Eukaryota</taxon>
        <taxon>Metazoa</taxon>
        <taxon>Ecdysozoa</taxon>
        <taxon>Arthropoda</taxon>
        <taxon>Hexapoda</taxon>
        <taxon>Insecta</taxon>
        <taxon>Pterygota</taxon>
        <taxon>Neoptera</taxon>
        <taxon>Polyneoptera</taxon>
        <taxon>Dictyoptera</taxon>
        <taxon>Blattodea</taxon>
        <taxon>Blattoidea</taxon>
        <taxon>Termitoidae</taxon>
        <taxon>Rhinotermitidae</taxon>
        <taxon>Coptotermes</taxon>
    </lineage>
</organism>